<evidence type="ECO:0000313" key="1">
    <source>
        <dbReference type="EMBL" id="GAH67831.1"/>
    </source>
</evidence>
<proteinExistence type="predicted"/>
<name>X1HCA3_9ZZZZ</name>
<organism evidence="1">
    <name type="scientific">marine sediment metagenome</name>
    <dbReference type="NCBI Taxonomy" id="412755"/>
    <lineage>
        <taxon>unclassified sequences</taxon>
        <taxon>metagenomes</taxon>
        <taxon>ecological metagenomes</taxon>
    </lineage>
</organism>
<dbReference type="EMBL" id="BARU01034804">
    <property type="protein sequence ID" value="GAH67831.1"/>
    <property type="molecule type" value="Genomic_DNA"/>
</dbReference>
<accession>X1HCA3</accession>
<comment type="caution">
    <text evidence="1">The sequence shown here is derived from an EMBL/GenBank/DDBJ whole genome shotgun (WGS) entry which is preliminary data.</text>
</comment>
<protein>
    <submittedName>
        <fullName evidence="1">Uncharacterized protein</fullName>
    </submittedName>
</protein>
<reference evidence="1" key="1">
    <citation type="journal article" date="2014" name="Front. Microbiol.">
        <title>High frequency of phylogenetically diverse reductive dehalogenase-homologous genes in deep subseafloor sedimentary metagenomes.</title>
        <authorList>
            <person name="Kawai M."/>
            <person name="Futagami T."/>
            <person name="Toyoda A."/>
            <person name="Takaki Y."/>
            <person name="Nishi S."/>
            <person name="Hori S."/>
            <person name="Arai W."/>
            <person name="Tsubouchi T."/>
            <person name="Morono Y."/>
            <person name="Uchiyama I."/>
            <person name="Ito T."/>
            <person name="Fujiyama A."/>
            <person name="Inagaki F."/>
            <person name="Takami H."/>
        </authorList>
    </citation>
    <scope>NUCLEOTIDE SEQUENCE</scope>
    <source>
        <strain evidence="1">Expedition CK06-06</strain>
    </source>
</reference>
<feature type="non-terminal residue" evidence="1">
    <location>
        <position position="1"/>
    </location>
</feature>
<gene>
    <name evidence="1" type="ORF">S03H2_54583</name>
</gene>
<dbReference type="AlphaFoldDB" id="X1HCA3"/>
<sequence>SRNGALTLVIDPLNGIEVPTQFAKSNRTDLADAICDLRIREDTLVRHIGYLNLIDGTQRSNVYPDAIQSIRQWVYVL</sequence>